<dbReference type="RefSeq" id="WP_183949048.1">
    <property type="nucleotide sequence ID" value="NZ_JACHHX010000018.1"/>
</dbReference>
<dbReference type="GO" id="GO:0005840">
    <property type="term" value="C:ribosome"/>
    <property type="evidence" value="ECO:0007669"/>
    <property type="project" value="UniProtKB-KW"/>
</dbReference>
<feature type="domain" description="N-acetyltransferase" evidence="2">
    <location>
        <begin position="11"/>
        <end position="212"/>
    </location>
</feature>
<keyword evidence="3" id="KW-0687">Ribonucleoprotein</keyword>
<keyword evidence="4" id="KW-1185">Reference proteome</keyword>
<dbReference type="InterPro" id="IPR003010">
    <property type="entry name" value="C-N_Hydrolase"/>
</dbReference>
<dbReference type="SUPFAM" id="SSF56317">
    <property type="entry name" value="Carbon-nitrogen hydrolase"/>
    <property type="match status" value="1"/>
</dbReference>
<dbReference type="AlphaFoldDB" id="A0A7W8DFC2"/>
<accession>A0A7W8DFC2</accession>
<name>A0A7W8DFC2_9GAMM</name>
<dbReference type="InterPro" id="IPR036526">
    <property type="entry name" value="C-N_Hydrolase_sf"/>
</dbReference>
<dbReference type="PANTHER" id="PTHR23088:SF50">
    <property type="entry name" value="HYDROLASE YHCX"/>
    <property type="match status" value="1"/>
</dbReference>
<dbReference type="InterPro" id="IPR000182">
    <property type="entry name" value="GNAT_dom"/>
</dbReference>
<sequence>MSQVNDSKPKLVVRRATPADVAAVVALTERAYSPEWGYTPEMVAGHLAHFPEGQFVAVYDGRIVGYCATFRIGEALALSPHRWREITGNGYGSRHDPSGDWLYGMEVCVDPEYRGMRIGRRLYEARKRLCSDLRLKGIVFGGRLPGLSRRKRYHGDPAAYVEDVKAGRVRDRALSFQLGNGFEPIGVLRDYLPTDRESLGHAAHLVWRNPRFDPNPRVAAAQREGRMRETVRVATIQYQQRRVKSFEEFATQVEFFVEVASDYRADFVVFPELITLQLLSIENEPLSPHDSLVALTGYTARYRELLASLAVKYNANIIGGSHPTAVADGDIRNICYVALRDGSLHEQEKVHVTPNERKWWGIKGGDSARAIMTDCGPVGVMICYDSEFPELARHLIDQGALILFVPFCTDTREGYLRVRYSCHARAIENQCYVVLSGNVGNLPGVNNFDIQYAQSCILTPCDFPFARDGVAADTTPNVEQVAFADLRLKDLAVARNEGTVQNLKDRRHDLYQYSWKRRGG</sequence>
<dbReference type="SUPFAM" id="SSF55729">
    <property type="entry name" value="Acyl-CoA N-acyltransferases (Nat)"/>
    <property type="match status" value="1"/>
</dbReference>
<dbReference type="Pfam" id="PF00795">
    <property type="entry name" value="CN_hydrolase"/>
    <property type="match status" value="1"/>
</dbReference>
<feature type="domain" description="CN hydrolase" evidence="1">
    <location>
        <begin position="231"/>
        <end position="488"/>
    </location>
</feature>
<keyword evidence="3" id="KW-0689">Ribosomal protein</keyword>
<protein>
    <submittedName>
        <fullName evidence="3">Putative amidohydrolase/ribosomal protein S18 acetylase RimI-like enzyme</fullName>
    </submittedName>
</protein>
<dbReference type="CDD" id="cd04301">
    <property type="entry name" value="NAT_SF"/>
    <property type="match status" value="1"/>
</dbReference>
<proteinExistence type="predicted"/>
<dbReference type="Pfam" id="PF00583">
    <property type="entry name" value="Acetyltransf_1"/>
    <property type="match status" value="1"/>
</dbReference>
<comment type="caution">
    <text evidence="3">The sequence shown here is derived from an EMBL/GenBank/DDBJ whole genome shotgun (WGS) entry which is preliminary data.</text>
</comment>
<dbReference type="CDD" id="cd07574">
    <property type="entry name" value="nitrilase_Rim1_like"/>
    <property type="match status" value="1"/>
</dbReference>
<evidence type="ECO:0000259" key="1">
    <source>
        <dbReference type="PROSITE" id="PS50263"/>
    </source>
</evidence>
<gene>
    <name evidence="3" type="ORF">HNQ58_002297</name>
</gene>
<reference evidence="3 4" key="1">
    <citation type="submission" date="2020-08" db="EMBL/GenBank/DDBJ databases">
        <title>Genomic Encyclopedia of Type Strains, Phase IV (KMG-IV): sequencing the most valuable type-strain genomes for metagenomic binning, comparative biology and taxonomic classification.</title>
        <authorList>
            <person name="Goeker M."/>
        </authorList>
    </citation>
    <scope>NUCLEOTIDE SEQUENCE [LARGE SCALE GENOMIC DNA]</scope>
    <source>
        <strain evidence="3 4">DSM 25897</strain>
    </source>
</reference>
<dbReference type="GO" id="GO:0016787">
    <property type="term" value="F:hydrolase activity"/>
    <property type="evidence" value="ECO:0007669"/>
    <property type="project" value="UniProtKB-KW"/>
</dbReference>
<dbReference type="PROSITE" id="PS51186">
    <property type="entry name" value="GNAT"/>
    <property type="match status" value="1"/>
</dbReference>
<dbReference type="GO" id="GO:0016747">
    <property type="term" value="F:acyltransferase activity, transferring groups other than amino-acyl groups"/>
    <property type="evidence" value="ECO:0007669"/>
    <property type="project" value="InterPro"/>
</dbReference>
<evidence type="ECO:0000313" key="3">
    <source>
        <dbReference type="EMBL" id="MBB5016382.1"/>
    </source>
</evidence>
<dbReference type="Gene3D" id="3.40.630.30">
    <property type="match status" value="1"/>
</dbReference>
<dbReference type="PROSITE" id="PS50263">
    <property type="entry name" value="CN_HYDROLASE"/>
    <property type="match status" value="1"/>
</dbReference>
<dbReference type="InterPro" id="IPR016181">
    <property type="entry name" value="Acyl_CoA_acyltransferase"/>
</dbReference>
<dbReference type="Gene3D" id="3.60.110.10">
    <property type="entry name" value="Carbon-nitrogen hydrolase"/>
    <property type="match status" value="1"/>
</dbReference>
<dbReference type="PANTHER" id="PTHR23088">
    <property type="entry name" value="NITRILASE-RELATED"/>
    <property type="match status" value="1"/>
</dbReference>
<dbReference type="Proteomes" id="UP000519004">
    <property type="component" value="Unassembled WGS sequence"/>
</dbReference>
<dbReference type="EMBL" id="JACHHX010000018">
    <property type="protein sequence ID" value="MBB5016382.1"/>
    <property type="molecule type" value="Genomic_DNA"/>
</dbReference>
<evidence type="ECO:0000259" key="2">
    <source>
        <dbReference type="PROSITE" id="PS51186"/>
    </source>
</evidence>
<keyword evidence="3" id="KW-0378">Hydrolase</keyword>
<evidence type="ECO:0000313" key="4">
    <source>
        <dbReference type="Proteomes" id="UP000519004"/>
    </source>
</evidence>
<organism evidence="3 4">
    <name type="scientific">Rehaibacterium terrae</name>
    <dbReference type="NCBI Taxonomy" id="1341696"/>
    <lineage>
        <taxon>Bacteria</taxon>
        <taxon>Pseudomonadati</taxon>
        <taxon>Pseudomonadota</taxon>
        <taxon>Gammaproteobacteria</taxon>
        <taxon>Lysobacterales</taxon>
        <taxon>Lysobacteraceae</taxon>
        <taxon>Rehaibacterium</taxon>
    </lineage>
</organism>